<dbReference type="OrthoDB" id="7165597at2"/>
<dbReference type="InterPro" id="IPR036063">
    <property type="entry name" value="Smr_dom_sf"/>
</dbReference>
<dbReference type="Proteomes" id="UP000193900">
    <property type="component" value="Unassembled WGS sequence"/>
</dbReference>
<keyword evidence="3" id="KW-0378">Hydrolase</keyword>
<name>A0A1Y5S2P3_9RHOB</name>
<evidence type="ECO:0000259" key="2">
    <source>
        <dbReference type="PROSITE" id="PS50828"/>
    </source>
</evidence>
<sequence length="178" mass="20050">MHRRRPDPAPSSPTPRTPQRTLTRPEDPPAPRRIEKFEVGARVDHSRDHDLMAGLSEQMAKAAVRMDRKTHTRLKRGKLRPEARIDLHGMTLDAAHPALMNFILSAHADGKRLVLVITGKGKHRDEPGPIPQRLGVLRHQVPQWLRMAPLVGAVLDVTPAHASHGGQGAYYVYLRRRR</sequence>
<dbReference type="Gene3D" id="3.30.1370.110">
    <property type="match status" value="1"/>
</dbReference>
<proteinExistence type="predicted"/>
<dbReference type="PANTHER" id="PTHR35562">
    <property type="entry name" value="DNA ENDONUCLEASE SMRA-RELATED"/>
    <property type="match status" value="1"/>
</dbReference>
<dbReference type="GO" id="GO:0004519">
    <property type="term" value="F:endonuclease activity"/>
    <property type="evidence" value="ECO:0007669"/>
    <property type="project" value="UniProtKB-KW"/>
</dbReference>
<feature type="domain" description="Smr" evidence="2">
    <location>
        <begin position="85"/>
        <end position="175"/>
    </location>
</feature>
<feature type="compositionally biased region" description="Basic and acidic residues" evidence="1">
    <location>
        <begin position="23"/>
        <end position="33"/>
    </location>
</feature>
<protein>
    <submittedName>
        <fullName evidence="3">Putative DNA endonuclease SmrA</fullName>
        <ecNumber evidence="3">3.1.-.-</ecNumber>
    </submittedName>
</protein>
<keyword evidence="4" id="KW-1185">Reference proteome</keyword>
<dbReference type="SMART" id="SM00463">
    <property type="entry name" value="SMR"/>
    <property type="match status" value="1"/>
</dbReference>
<dbReference type="GO" id="GO:0016787">
    <property type="term" value="F:hydrolase activity"/>
    <property type="evidence" value="ECO:0007669"/>
    <property type="project" value="UniProtKB-KW"/>
</dbReference>
<reference evidence="3 4" key="1">
    <citation type="submission" date="2017-03" db="EMBL/GenBank/DDBJ databases">
        <authorList>
            <person name="Afonso C.L."/>
            <person name="Miller P.J."/>
            <person name="Scott M.A."/>
            <person name="Spackman E."/>
            <person name="Goraichik I."/>
            <person name="Dimitrov K.M."/>
            <person name="Suarez D.L."/>
            <person name="Swayne D.E."/>
        </authorList>
    </citation>
    <scope>NUCLEOTIDE SEQUENCE [LARGE SCALE GENOMIC DNA]</scope>
    <source>
        <strain evidence="3 4">CECT 7023</strain>
    </source>
</reference>
<accession>A0A1Y5S2P3</accession>
<dbReference type="PANTHER" id="PTHR35562:SF2">
    <property type="entry name" value="DNA ENDONUCLEASE SMRA-RELATED"/>
    <property type="match status" value="1"/>
</dbReference>
<dbReference type="SUPFAM" id="SSF160443">
    <property type="entry name" value="SMR domain-like"/>
    <property type="match status" value="1"/>
</dbReference>
<gene>
    <name evidence="3" type="primary">smrA</name>
    <name evidence="3" type="ORF">ROA7023_01055</name>
</gene>
<dbReference type="EC" id="3.1.-.-" evidence="3"/>
<evidence type="ECO:0000313" key="4">
    <source>
        <dbReference type="Proteomes" id="UP000193900"/>
    </source>
</evidence>
<dbReference type="Pfam" id="PF01713">
    <property type="entry name" value="Smr"/>
    <property type="match status" value="1"/>
</dbReference>
<keyword evidence="3" id="KW-0255">Endonuclease</keyword>
<organism evidence="3 4">
    <name type="scientific">Roseisalinus antarcticus</name>
    <dbReference type="NCBI Taxonomy" id="254357"/>
    <lineage>
        <taxon>Bacteria</taxon>
        <taxon>Pseudomonadati</taxon>
        <taxon>Pseudomonadota</taxon>
        <taxon>Alphaproteobacteria</taxon>
        <taxon>Rhodobacterales</taxon>
        <taxon>Roseobacteraceae</taxon>
        <taxon>Roseisalinus</taxon>
    </lineage>
</organism>
<dbReference type="AlphaFoldDB" id="A0A1Y5S2P3"/>
<dbReference type="PROSITE" id="PS50828">
    <property type="entry name" value="SMR"/>
    <property type="match status" value="1"/>
</dbReference>
<evidence type="ECO:0000256" key="1">
    <source>
        <dbReference type="SAM" id="MobiDB-lite"/>
    </source>
</evidence>
<dbReference type="InterPro" id="IPR002625">
    <property type="entry name" value="Smr_dom"/>
</dbReference>
<keyword evidence="3" id="KW-0540">Nuclease</keyword>
<dbReference type="EMBL" id="FWFZ01000004">
    <property type="protein sequence ID" value="SLN30735.1"/>
    <property type="molecule type" value="Genomic_DNA"/>
</dbReference>
<evidence type="ECO:0000313" key="3">
    <source>
        <dbReference type="EMBL" id="SLN30735.1"/>
    </source>
</evidence>
<feature type="region of interest" description="Disordered" evidence="1">
    <location>
        <begin position="1"/>
        <end position="33"/>
    </location>
</feature>